<sequence>MNTQTPDLTLQTQLHAINERVERLLGLIEKLANENSELKKQEKSLMQECQALRSRHDKASSQLEAMIQRLKNQPTDNEA</sequence>
<evidence type="ECO:0000313" key="2">
    <source>
        <dbReference type="EMBL" id="QTR44708.1"/>
    </source>
</evidence>
<accession>A0ABX7WRD4</accession>
<gene>
    <name evidence="2" type="ORF">J9253_11725</name>
</gene>
<evidence type="ECO:0000313" key="3">
    <source>
        <dbReference type="Proteomes" id="UP000672039"/>
    </source>
</evidence>
<protein>
    <recommendedName>
        <fullName evidence="4">TIGR02449 family protein</fullName>
    </recommendedName>
</protein>
<evidence type="ECO:0000256" key="1">
    <source>
        <dbReference type="SAM" id="Coils"/>
    </source>
</evidence>
<reference evidence="2 3" key="1">
    <citation type="submission" date="2021-04" db="EMBL/GenBank/DDBJ databases">
        <title>Genomics, taxonomy and metabolism of representatives of sulfur bacteria of the genus Thiothrix: Thiothrix fructosivorans QT, Thiothrix unzii A1T and three new species, Thiothrix subterranea sp. nov., Thiothrix litoralis sp. nov. and 'Candidatus Thiothrix anitrata' sp. nov.</title>
        <authorList>
            <person name="Ravin N.V."/>
            <person name="Smolyakov D."/>
            <person name="Rudenko T.S."/>
            <person name="Mardanov A.V."/>
            <person name="Beletsky A.V."/>
            <person name="Markov N.D."/>
            <person name="Fomenkov A.I."/>
            <person name="Roberts R.J."/>
            <person name="Karnachuk O.V."/>
            <person name="Novikov A."/>
            <person name="Grabovich M.Y."/>
        </authorList>
    </citation>
    <scope>NUCLEOTIDE SEQUENCE [LARGE SCALE GENOMIC DNA]</scope>
    <source>
        <strain evidence="2 3">AS</strain>
    </source>
</reference>
<feature type="coiled-coil region" evidence="1">
    <location>
        <begin position="14"/>
        <end position="73"/>
    </location>
</feature>
<dbReference type="Gene3D" id="1.20.5.340">
    <property type="match status" value="1"/>
</dbReference>
<keyword evidence="1" id="KW-0175">Coiled coil</keyword>
<proteinExistence type="predicted"/>
<name>A0ABX7WRD4_9GAMM</name>
<dbReference type="RefSeq" id="WP_210221165.1">
    <property type="nucleotide sequence ID" value="NZ_CP072801.1"/>
</dbReference>
<organism evidence="2 3">
    <name type="scientific">Thiothrix litoralis</name>
    <dbReference type="NCBI Taxonomy" id="2891210"/>
    <lineage>
        <taxon>Bacteria</taxon>
        <taxon>Pseudomonadati</taxon>
        <taxon>Pseudomonadota</taxon>
        <taxon>Gammaproteobacteria</taxon>
        <taxon>Thiotrichales</taxon>
        <taxon>Thiotrichaceae</taxon>
        <taxon>Thiothrix</taxon>
    </lineage>
</organism>
<dbReference type="EMBL" id="CP072801">
    <property type="protein sequence ID" value="QTR44708.1"/>
    <property type="molecule type" value="Genomic_DNA"/>
</dbReference>
<keyword evidence="3" id="KW-1185">Reference proteome</keyword>
<evidence type="ECO:0008006" key="4">
    <source>
        <dbReference type="Google" id="ProtNLM"/>
    </source>
</evidence>
<dbReference type="Proteomes" id="UP000672039">
    <property type="component" value="Chromosome"/>
</dbReference>